<dbReference type="EMBL" id="JAEUBG010005075">
    <property type="protein sequence ID" value="KAH3678576.1"/>
    <property type="molecule type" value="Genomic_DNA"/>
</dbReference>
<sequence length="112" mass="12060">MGNTESVEHDQIGVFNVVGTITNPSLDTVCTFTGGLRNMDTRWVQSVFVVLDNVHGVTGPWSSLGWNGVLLSHHQWSLRGDNLVRSWLARVWVDGGWVNDVPGSSSGGVGIG</sequence>
<protein>
    <submittedName>
        <fullName evidence="1">Uncharacterized protein</fullName>
    </submittedName>
</protein>
<evidence type="ECO:0000313" key="1">
    <source>
        <dbReference type="EMBL" id="KAH3678576.1"/>
    </source>
</evidence>
<comment type="caution">
    <text evidence="1">The sequence shown here is derived from an EMBL/GenBank/DDBJ whole genome shotgun (WGS) entry which is preliminary data.</text>
</comment>
<reference evidence="1" key="1">
    <citation type="journal article" date="2021" name="Open Biol.">
        <title>Shared evolutionary footprints suggest mitochondrial oxidative damage underlies multiple complex I losses in fungi.</title>
        <authorList>
            <person name="Schikora-Tamarit M.A."/>
            <person name="Marcet-Houben M."/>
            <person name="Nosek J."/>
            <person name="Gabaldon T."/>
        </authorList>
    </citation>
    <scope>NUCLEOTIDE SEQUENCE</scope>
    <source>
        <strain evidence="1">CBS2887</strain>
    </source>
</reference>
<name>A0A9P8THI0_WICPI</name>
<organism evidence="1 2">
    <name type="scientific">Wickerhamomyces pijperi</name>
    <name type="common">Yeast</name>
    <name type="synonym">Pichia pijperi</name>
    <dbReference type="NCBI Taxonomy" id="599730"/>
    <lineage>
        <taxon>Eukaryota</taxon>
        <taxon>Fungi</taxon>
        <taxon>Dikarya</taxon>
        <taxon>Ascomycota</taxon>
        <taxon>Saccharomycotina</taxon>
        <taxon>Saccharomycetes</taxon>
        <taxon>Phaffomycetales</taxon>
        <taxon>Wickerhamomycetaceae</taxon>
        <taxon>Wickerhamomyces</taxon>
    </lineage>
</organism>
<keyword evidence="2" id="KW-1185">Reference proteome</keyword>
<proteinExistence type="predicted"/>
<gene>
    <name evidence="1" type="ORF">WICPIJ_008829</name>
</gene>
<dbReference type="Proteomes" id="UP000774326">
    <property type="component" value="Unassembled WGS sequence"/>
</dbReference>
<dbReference type="AlphaFoldDB" id="A0A9P8THI0"/>
<reference evidence="1" key="2">
    <citation type="submission" date="2021-01" db="EMBL/GenBank/DDBJ databases">
        <authorList>
            <person name="Schikora-Tamarit M.A."/>
        </authorList>
    </citation>
    <scope>NUCLEOTIDE SEQUENCE</scope>
    <source>
        <strain evidence="1">CBS2887</strain>
    </source>
</reference>
<evidence type="ECO:0000313" key="2">
    <source>
        <dbReference type="Proteomes" id="UP000774326"/>
    </source>
</evidence>
<accession>A0A9P8THI0</accession>